<name>A0ABR3GVA3_9PEZI</name>
<keyword evidence="2" id="KW-1185">Reference proteome</keyword>
<dbReference type="Proteomes" id="UP001447188">
    <property type="component" value="Unassembled WGS sequence"/>
</dbReference>
<reference evidence="1 2" key="1">
    <citation type="submission" date="2024-02" db="EMBL/GenBank/DDBJ databases">
        <title>Discinaceae phylogenomics.</title>
        <authorList>
            <person name="Dirks A.C."/>
            <person name="James T.Y."/>
        </authorList>
    </citation>
    <scope>NUCLEOTIDE SEQUENCE [LARGE SCALE GENOMIC DNA]</scope>
    <source>
        <strain evidence="1 2">ACD0624</strain>
    </source>
</reference>
<gene>
    <name evidence="1" type="ORF">Q9L58_001098</name>
</gene>
<evidence type="ECO:0000313" key="1">
    <source>
        <dbReference type="EMBL" id="KAL0639783.1"/>
    </source>
</evidence>
<evidence type="ECO:0000313" key="2">
    <source>
        <dbReference type="Proteomes" id="UP001447188"/>
    </source>
</evidence>
<comment type="caution">
    <text evidence="1">The sequence shown here is derived from an EMBL/GenBank/DDBJ whole genome shotgun (WGS) entry which is preliminary data.</text>
</comment>
<protein>
    <submittedName>
        <fullName evidence="1">Uncharacterized protein</fullName>
    </submittedName>
</protein>
<accession>A0ABR3GVA3</accession>
<proteinExistence type="predicted"/>
<sequence length="239" mass="28045">MEEEHPFPYHGYEWYILEKWDPLSNLSNEDQYTMLSLEYLELGNWGRRAYQFCALDARADDSTVVPPVVPDNVPRSLRTTQERGLDPGNGLVWLRTHYLPGEDERHEEFIEVSDGTWKEIFDDLSLYDDPQITNDMRRFLARVPQFLDLLREDPDSTEDWQTPEVDVSMQNLFEIFVADVKTFESRELAVVTVNDKAETLIVRRVPLESVIEAQGFIFYGSWNDDLQEDINEQRMAYGH</sequence>
<dbReference type="EMBL" id="JBBBZM010000008">
    <property type="protein sequence ID" value="KAL0639783.1"/>
    <property type="molecule type" value="Genomic_DNA"/>
</dbReference>
<organism evidence="1 2">
    <name type="scientific">Discina gigas</name>
    <dbReference type="NCBI Taxonomy" id="1032678"/>
    <lineage>
        <taxon>Eukaryota</taxon>
        <taxon>Fungi</taxon>
        <taxon>Dikarya</taxon>
        <taxon>Ascomycota</taxon>
        <taxon>Pezizomycotina</taxon>
        <taxon>Pezizomycetes</taxon>
        <taxon>Pezizales</taxon>
        <taxon>Discinaceae</taxon>
        <taxon>Discina</taxon>
    </lineage>
</organism>